<sequence>MPAVRLLPGMGTADRSGGLVAEGALVIGPGCERPRGGGACTRIATRSEGSSMQIRLGRRADYAIRAVLHIARRHGERAKAREIAEAMHVPETFLPQILAALVRAELVTSVAGPDGGYALATEPERVSMLDVVTAVEGEVRSTDCVLRGGPCRWEDRCAVHEPWARAQQALLDQLGATTFAELREADELLEAERVV</sequence>
<protein>
    <submittedName>
        <fullName evidence="1">Rrf2 family transcriptional regulator</fullName>
    </submittedName>
</protein>
<name>A0A411YI54_9ACTN</name>
<dbReference type="Proteomes" id="UP000291469">
    <property type="component" value="Chromosome"/>
</dbReference>
<accession>A0A411YI54</accession>
<dbReference type="PANTHER" id="PTHR33221">
    <property type="entry name" value="WINGED HELIX-TURN-HELIX TRANSCRIPTIONAL REGULATOR, RRF2 FAMILY"/>
    <property type="match status" value="1"/>
</dbReference>
<evidence type="ECO:0000313" key="2">
    <source>
        <dbReference type="Proteomes" id="UP000291469"/>
    </source>
</evidence>
<dbReference type="PROSITE" id="PS51197">
    <property type="entry name" value="HTH_RRF2_2"/>
    <property type="match status" value="1"/>
</dbReference>
<dbReference type="KEGG" id="erz:ER308_16210"/>
<gene>
    <name evidence="1" type="ORF">ER308_16210</name>
</gene>
<dbReference type="Gene3D" id="1.10.10.10">
    <property type="entry name" value="Winged helix-like DNA-binding domain superfamily/Winged helix DNA-binding domain"/>
    <property type="match status" value="1"/>
</dbReference>
<dbReference type="GO" id="GO:0003700">
    <property type="term" value="F:DNA-binding transcription factor activity"/>
    <property type="evidence" value="ECO:0007669"/>
    <property type="project" value="TreeGrafter"/>
</dbReference>
<dbReference type="SUPFAM" id="SSF46785">
    <property type="entry name" value="Winged helix' DNA-binding domain"/>
    <property type="match status" value="1"/>
</dbReference>
<dbReference type="GO" id="GO:0005829">
    <property type="term" value="C:cytosol"/>
    <property type="evidence" value="ECO:0007669"/>
    <property type="project" value="TreeGrafter"/>
</dbReference>
<dbReference type="AlphaFoldDB" id="A0A411YI54"/>
<reference evidence="1 2" key="1">
    <citation type="submission" date="2019-01" db="EMBL/GenBank/DDBJ databases">
        <title>Egibacter rhizosphaerae EGI 80759T.</title>
        <authorList>
            <person name="Chen D.-D."/>
            <person name="Tian Y."/>
            <person name="Jiao J.-Y."/>
            <person name="Zhang X.-T."/>
            <person name="Zhang Y.-G."/>
            <person name="Zhang Y."/>
            <person name="Xiao M."/>
            <person name="Shu W.-S."/>
            <person name="Li W.-J."/>
        </authorList>
    </citation>
    <scope>NUCLEOTIDE SEQUENCE [LARGE SCALE GENOMIC DNA]</scope>
    <source>
        <strain evidence="1 2">EGI 80759</strain>
    </source>
</reference>
<dbReference type="InterPro" id="IPR036388">
    <property type="entry name" value="WH-like_DNA-bd_sf"/>
</dbReference>
<dbReference type="NCBIfam" id="TIGR00738">
    <property type="entry name" value="rrf2_super"/>
    <property type="match status" value="1"/>
</dbReference>
<dbReference type="Pfam" id="PF02082">
    <property type="entry name" value="Rrf2"/>
    <property type="match status" value="1"/>
</dbReference>
<evidence type="ECO:0000313" key="1">
    <source>
        <dbReference type="EMBL" id="QBI20964.1"/>
    </source>
</evidence>
<dbReference type="EMBL" id="CP036402">
    <property type="protein sequence ID" value="QBI20964.1"/>
    <property type="molecule type" value="Genomic_DNA"/>
</dbReference>
<organism evidence="1 2">
    <name type="scientific">Egibacter rhizosphaerae</name>
    <dbReference type="NCBI Taxonomy" id="1670831"/>
    <lineage>
        <taxon>Bacteria</taxon>
        <taxon>Bacillati</taxon>
        <taxon>Actinomycetota</taxon>
        <taxon>Nitriliruptoria</taxon>
        <taxon>Egibacterales</taxon>
        <taxon>Egibacteraceae</taxon>
        <taxon>Egibacter</taxon>
    </lineage>
</organism>
<keyword evidence="2" id="KW-1185">Reference proteome</keyword>
<dbReference type="OrthoDB" id="9808360at2"/>
<dbReference type="InterPro" id="IPR000944">
    <property type="entry name" value="Tscrpt_reg_Rrf2"/>
</dbReference>
<dbReference type="InterPro" id="IPR036390">
    <property type="entry name" value="WH_DNA-bd_sf"/>
</dbReference>
<dbReference type="PANTHER" id="PTHR33221:SF2">
    <property type="entry name" value="TRANSCRIPTIONAL REGULATOR"/>
    <property type="match status" value="1"/>
</dbReference>
<proteinExistence type="predicted"/>